<dbReference type="Proteomes" id="UP001153331">
    <property type="component" value="Unassembled WGS sequence"/>
</dbReference>
<protein>
    <submittedName>
        <fullName evidence="1">Uncharacterized protein</fullName>
    </submittedName>
</protein>
<evidence type="ECO:0000313" key="2">
    <source>
        <dbReference type="Proteomes" id="UP001153331"/>
    </source>
</evidence>
<gene>
    <name evidence="1" type="ORF">OPT61_g7416</name>
</gene>
<proteinExistence type="predicted"/>
<evidence type="ECO:0000313" key="1">
    <source>
        <dbReference type="EMBL" id="KAJ8109495.1"/>
    </source>
</evidence>
<keyword evidence="2" id="KW-1185">Reference proteome</keyword>
<organism evidence="1 2">
    <name type="scientific">Boeremia exigua</name>
    <dbReference type="NCBI Taxonomy" id="749465"/>
    <lineage>
        <taxon>Eukaryota</taxon>
        <taxon>Fungi</taxon>
        <taxon>Dikarya</taxon>
        <taxon>Ascomycota</taxon>
        <taxon>Pezizomycotina</taxon>
        <taxon>Dothideomycetes</taxon>
        <taxon>Pleosporomycetidae</taxon>
        <taxon>Pleosporales</taxon>
        <taxon>Pleosporineae</taxon>
        <taxon>Didymellaceae</taxon>
        <taxon>Boeremia</taxon>
    </lineage>
</organism>
<reference evidence="1" key="1">
    <citation type="submission" date="2022-11" db="EMBL/GenBank/DDBJ databases">
        <title>Genome Sequence of Boeremia exigua.</title>
        <authorList>
            <person name="Buettner E."/>
        </authorList>
    </citation>
    <scope>NUCLEOTIDE SEQUENCE</scope>
    <source>
        <strain evidence="1">CU02</strain>
    </source>
</reference>
<comment type="caution">
    <text evidence="1">The sequence shown here is derived from an EMBL/GenBank/DDBJ whole genome shotgun (WGS) entry which is preliminary data.</text>
</comment>
<accession>A0ACC2I2K1</accession>
<sequence>MSQNLASTFTSMEAALMASHILMTSPTARPQTPPPSTTSLPETPKPTMHRVLTPRTPKKPLQQLLPTTPSAPRKRSPFKSDPGLGLTTPPRRTRTTISSPHSTPTKSRRSRKKVIPLDQAICIPMHVLRVQKEDTSALLRSPPKPSDRLRKLVDGSIGKTLEKLRSPGATGVLDAAVRSPRVRVADKLDVRTKSPTKRAREE</sequence>
<dbReference type="EMBL" id="JAPHNI010000607">
    <property type="protein sequence ID" value="KAJ8109495.1"/>
    <property type="molecule type" value="Genomic_DNA"/>
</dbReference>
<name>A0ACC2I2K1_9PLEO</name>